<evidence type="ECO:0000313" key="4">
    <source>
        <dbReference type="Proteomes" id="UP001149165"/>
    </source>
</evidence>
<reference evidence="3" key="2">
    <citation type="journal article" date="2023" name="IMA Fungus">
        <title>Comparative genomic study of the Penicillium genus elucidates a diverse pangenome and 15 lateral gene transfer events.</title>
        <authorList>
            <person name="Petersen C."/>
            <person name="Sorensen T."/>
            <person name="Nielsen M.R."/>
            <person name="Sondergaard T.E."/>
            <person name="Sorensen J.L."/>
            <person name="Fitzpatrick D.A."/>
            <person name="Frisvad J.C."/>
            <person name="Nielsen K.L."/>
        </authorList>
    </citation>
    <scope>NUCLEOTIDE SEQUENCE</scope>
    <source>
        <strain evidence="3">IBT 30069</strain>
    </source>
</reference>
<dbReference type="CDD" id="cd02947">
    <property type="entry name" value="TRX_family"/>
    <property type="match status" value="1"/>
</dbReference>
<dbReference type="Gene3D" id="3.40.30.10">
    <property type="entry name" value="Glutaredoxin"/>
    <property type="match status" value="1"/>
</dbReference>
<protein>
    <submittedName>
        <fullName evidence="3">Heterokaryon incompatibility protein-domain-containing protein</fullName>
    </submittedName>
</protein>
<dbReference type="InterPro" id="IPR036249">
    <property type="entry name" value="Thioredoxin-like_sf"/>
</dbReference>
<reference evidence="3" key="1">
    <citation type="submission" date="2022-11" db="EMBL/GenBank/DDBJ databases">
        <authorList>
            <person name="Petersen C."/>
        </authorList>
    </citation>
    <scope>NUCLEOTIDE SEQUENCE</scope>
    <source>
        <strain evidence="3">IBT 30069</strain>
    </source>
</reference>
<evidence type="ECO:0000313" key="3">
    <source>
        <dbReference type="EMBL" id="KAJ5109380.1"/>
    </source>
</evidence>
<dbReference type="Pfam" id="PF06985">
    <property type="entry name" value="HET"/>
    <property type="match status" value="1"/>
</dbReference>
<dbReference type="OrthoDB" id="4300637at2759"/>
<gene>
    <name evidence="3" type="ORF">N7456_006055</name>
</gene>
<dbReference type="SUPFAM" id="SSF52833">
    <property type="entry name" value="Thioredoxin-like"/>
    <property type="match status" value="1"/>
</dbReference>
<accession>A0A9W9KK77</accession>
<dbReference type="InterPro" id="IPR052895">
    <property type="entry name" value="HetReg/Transcr_Mod"/>
</dbReference>
<proteinExistence type="predicted"/>
<dbReference type="InterPro" id="IPR013766">
    <property type="entry name" value="Thioredoxin_domain"/>
</dbReference>
<feature type="domain" description="Heterokaryon incompatibility" evidence="2">
    <location>
        <begin position="151"/>
        <end position="313"/>
    </location>
</feature>
<name>A0A9W9KK77_9EURO</name>
<sequence length="445" mass="50790">MSYERVTTVNEYDTFRSLSTSSSTIIQFHAKLCDPSASIAPQFGALSQQNDHICCMKIDVEEMPDLAANFGIRVTPTFVVLENGTERTDQRVAGADPRALQTIFQIPTNSIYRDLENPLEWIRLLRSDGPPDGTGFTLAHYSIRALPFIRYKALSYRCGKRIPTDSTIRVNNRDMQISEKLSEALTNLFQLGIFAGSPLIWIDEICINEDNEQEVNDQVKIMYEIYTLADRVEIWLGLDENNLASLAMTSLEIIAVFARERRSAYPALETDQTISHAAEFLHEIQNPRTRISLEAILDLVKKDWWGHVWVIQESLLAKKARLICGSVTTEWNLVFDALWFLSLVAEFYPQGEPDFIRSKISIIVDRVRHYTEIKKHMFDGRLSAADARAIPALTAHLEATKEVDRFYGILSFVHWGRDSIIVDYKKSFEEVKADFYRMTAIASDT</sequence>
<comment type="caution">
    <text evidence="3">The sequence shown here is derived from an EMBL/GenBank/DDBJ whole genome shotgun (WGS) entry which is preliminary data.</text>
</comment>
<dbReference type="EMBL" id="JAPQKH010000003">
    <property type="protein sequence ID" value="KAJ5109380.1"/>
    <property type="molecule type" value="Genomic_DNA"/>
</dbReference>
<evidence type="ECO:0000259" key="1">
    <source>
        <dbReference type="Pfam" id="PF00085"/>
    </source>
</evidence>
<dbReference type="AlphaFoldDB" id="A0A9W9KK77"/>
<organism evidence="3 4">
    <name type="scientific">Penicillium angulare</name>
    <dbReference type="NCBI Taxonomy" id="116970"/>
    <lineage>
        <taxon>Eukaryota</taxon>
        <taxon>Fungi</taxon>
        <taxon>Dikarya</taxon>
        <taxon>Ascomycota</taxon>
        <taxon>Pezizomycotina</taxon>
        <taxon>Eurotiomycetes</taxon>
        <taxon>Eurotiomycetidae</taxon>
        <taxon>Eurotiales</taxon>
        <taxon>Aspergillaceae</taxon>
        <taxon>Penicillium</taxon>
    </lineage>
</organism>
<dbReference type="InterPro" id="IPR010730">
    <property type="entry name" value="HET"/>
</dbReference>
<dbReference type="Proteomes" id="UP001149165">
    <property type="component" value="Unassembled WGS sequence"/>
</dbReference>
<keyword evidence="4" id="KW-1185">Reference proteome</keyword>
<feature type="domain" description="Thioredoxin" evidence="1">
    <location>
        <begin position="18"/>
        <end position="98"/>
    </location>
</feature>
<dbReference type="Pfam" id="PF00085">
    <property type="entry name" value="Thioredoxin"/>
    <property type="match status" value="1"/>
</dbReference>
<evidence type="ECO:0000259" key="2">
    <source>
        <dbReference type="Pfam" id="PF06985"/>
    </source>
</evidence>
<dbReference type="PANTHER" id="PTHR24148:SF73">
    <property type="entry name" value="HET DOMAIN PROTEIN (AFU_ORTHOLOGUE AFUA_8G01020)"/>
    <property type="match status" value="1"/>
</dbReference>
<dbReference type="PANTHER" id="PTHR24148">
    <property type="entry name" value="ANKYRIN REPEAT DOMAIN-CONTAINING PROTEIN 39 HOMOLOG-RELATED"/>
    <property type="match status" value="1"/>
</dbReference>